<keyword evidence="7" id="KW-0677">Repeat</keyword>
<evidence type="ECO:0000256" key="6">
    <source>
        <dbReference type="ARBA" id="ARBA00022692"/>
    </source>
</evidence>
<dbReference type="CDD" id="cd03215">
    <property type="entry name" value="ABC_Carb_Monos_II"/>
    <property type="match status" value="1"/>
</dbReference>
<protein>
    <submittedName>
        <fullName evidence="14">Ribose transport system ATP-binding protein</fullName>
    </submittedName>
</protein>
<keyword evidence="5" id="KW-0762">Sugar transport</keyword>
<sequence>MMTASPLPAADPKPSFAPRAGEGVIALGGITKAFGPTVANADVSLHIARGDVLGLVGGNGAGKSTLMRILCGVFRPDSGTLNVDGRPVPFDGFDARAAQDAGIRIVHQELSLCSNLTVAENFFLEAPEAARYRPGWREVYRRRARAALDAVFPDNGINVHRRVEALPIGERQMVEIARAVATPGVRLVILDEPTSSLGLERSRQLRAYVHEKAAAGLSFIFISHKLFEIIDVASVVAVLRNGRMVWHGEASGVAVHDLVTLMGGVAAEAESAGARAGADGEVMVRVKGEVAALLGHEVELRRGQIVGLAGLEGSGQKELLHRLFAPGRGDAATLECRGKASFVSGDRQKEGVFPLWTVLANIGLGRIVGRAPLAWISDAAERAAMQPVTDRLQLDAGRLRSGILDLSGGNQQKALVARALVTDAPIVLLDDPTRGVDVAAKQDFYALARAMADNGRLVVWYSTEDLEFLQCDRVLVFAQGRIVSELERGAISEKAIVDASFTALEAGTPGGRPRAGSRDAGASWAGRLVELAPFATLALVFAAMILANPATASVFGLDLLLSPAVPLVLVALGQMFIVGGSEIDLGIGAFAGLVNVISATVLFDDPAYGVLALAGAALAYPVLGLLIQMRRIPAIVVTLGASFIWMGVAYTMQPTPGGASPDWLSALVGWSIPGVPTSLVILLVAGLCALVVDRTPLGVALRAFGNNPLAMARCGWPAARYGALRYFIAGLFAIAAGLSLTAINTASDYNSGGTYTLLSVAAVVIGGCSLIGGSISSMGVIAGSVTLALIGALLGMMNVPSDFTAAVQGVLLLAILALRAAVAGGRDEE</sequence>
<keyword evidence="9 14" id="KW-0067">ATP-binding</keyword>
<dbReference type="RefSeq" id="WP_307421761.1">
    <property type="nucleotide sequence ID" value="NZ_JAUSVK010000001.1"/>
</dbReference>
<dbReference type="InterPro" id="IPR027417">
    <property type="entry name" value="P-loop_NTPase"/>
</dbReference>
<evidence type="ECO:0000256" key="12">
    <source>
        <dbReference type="SAM" id="Phobius"/>
    </source>
</evidence>
<keyword evidence="4" id="KW-1003">Cell membrane</keyword>
<dbReference type="PANTHER" id="PTHR43790">
    <property type="entry name" value="CARBOHYDRATE TRANSPORT ATP-BINDING PROTEIN MG119-RELATED"/>
    <property type="match status" value="1"/>
</dbReference>
<feature type="transmembrane region" description="Helical" evidence="12">
    <location>
        <begin position="634"/>
        <end position="652"/>
    </location>
</feature>
<dbReference type="InterPro" id="IPR001851">
    <property type="entry name" value="ABC_transp_permease"/>
</dbReference>
<evidence type="ECO:0000256" key="4">
    <source>
        <dbReference type="ARBA" id="ARBA00022475"/>
    </source>
</evidence>
<reference evidence="14 15" key="1">
    <citation type="submission" date="2023-07" db="EMBL/GenBank/DDBJ databases">
        <title>Genomic Encyclopedia of Type Strains, Phase IV (KMG-IV): sequencing the most valuable type-strain genomes for metagenomic binning, comparative biology and taxonomic classification.</title>
        <authorList>
            <person name="Goeker M."/>
        </authorList>
    </citation>
    <scope>NUCLEOTIDE SEQUENCE [LARGE SCALE GENOMIC DNA]</scope>
    <source>
        <strain evidence="14 15">DSM 5896</strain>
    </source>
</reference>
<dbReference type="CDD" id="cd06579">
    <property type="entry name" value="TM_PBP1_transp_AraH_like"/>
    <property type="match status" value="1"/>
</dbReference>
<dbReference type="SMART" id="SM00382">
    <property type="entry name" value="AAA"/>
    <property type="match status" value="2"/>
</dbReference>
<comment type="caution">
    <text evidence="14">The sequence shown here is derived from an EMBL/GenBank/DDBJ whole genome shotgun (WGS) entry which is preliminary data.</text>
</comment>
<dbReference type="InterPro" id="IPR017871">
    <property type="entry name" value="ABC_transporter-like_CS"/>
</dbReference>
<feature type="domain" description="ABC transporter" evidence="13">
    <location>
        <begin position="278"/>
        <end position="504"/>
    </location>
</feature>
<evidence type="ECO:0000256" key="7">
    <source>
        <dbReference type="ARBA" id="ARBA00022737"/>
    </source>
</evidence>
<dbReference type="CDD" id="cd03216">
    <property type="entry name" value="ABC_Carb_Monos_I"/>
    <property type="match status" value="1"/>
</dbReference>
<feature type="transmembrane region" description="Helical" evidence="12">
    <location>
        <begin position="803"/>
        <end position="822"/>
    </location>
</feature>
<keyword evidence="10 12" id="KW-1133">Transmembrane helix</keyword>
<proteinExistence type="inferred from homology"/>
<dbReference type="PROSITE" id="PS00211">
    <property type="entry name" value="ABC_TRANSPORTER_1"/>
    <property type="match status" value="1"/>
</dbReference>
<feature type="transmembrane region" description="Helical" evidence="12">
    <location>
        <begin position="585"/>
        <end position="603"/>
    </location>
</feature>
<evidence type="ECO:0000256" key="10">
    <source>
        <dbReference type="ARBA" id="ARBA00022989"/>
    </source>
</evidence>
<dbReference type="Pfam" id="PF02653">
    <property type="entry name" value="BPD_transp_2"/>
    <property type="match status" value="1"/>
</dbReference>
<dbReference type="InterPro" id="IPR003439">
    <property type="entry name" value="ABC_transporter-like_ATP-bd"/>
</dbReference>
<evidence type="ECO:0000256" key="5">
    <source>
        <dbReference type="ARBA" id="ARBA00022597"/>
    </source>
</evidence>
<comment type="similarity">
    <text evidence="2">Belongs to the ABC transporter superfamily.</text>
</comment>
<feature type="transmembrane region" description="Helical" evidence="12">
    <location>
        <begin position="672"/>
        <end position="692"/>
    </location>
</feature>
<dbReference type="Pfam" id="PF00005">
    <property type="entry name" value="ABC_tran"/>
    <property type="match status" value="2"/>
</dbReference>
<evidence type="ECO:0000259" key="13">
    <source>
        <dbReference type="PROSITE" id="PS50893"/>
    </source>
</evidence>
<keyword evidence="3" id="KW-0813">Transport</keyword>
<dbReference type="InterPro" id="IPR003593">
    <property type="entry name" value="AAA+_ATPase"/>
</dbReference>
<feature type="transmembrane region" description="Helical" evidence="12">
    <location>
        <begin position="755"/>
        <end position="772"/>
    </location>
</feature>
<dbReference type="SUPFAM" id="SSF52540">
    <property type="entry name" value="P-loop containing nucleoside triphosphate hydrolases"/>
    <property type="match status" value="2"/>
</dbReference>
<evidence type="ECO:0000313" key="14">
    <source>
        <dbReference type="EMBL" id="MDQ0390536.1"/>
    </source>
</evidence>
<feature type="transmembrane region" description="Helical" evidence="12">
    <location>
        <begin position="559"/>
        <end position="578"/>
    </location>
</feature>
<dbReference type="PANTHER" id="PTHR43790:SF9">
    <property type="entry name" value="GALACTOFURANOSE TRANSPORTER ATP-BINDING PROTEIN YTFR"/>
    <property type="match status" value="1"/>
</dbReference>
<feature type="domain" description="ABC transporter" evidence="13">
    <location>
        <begin position="25"/>
        <end position="266"/>
    </location>
</feature>
<feature type="transmembrane region" description="Helical" evidence="12">
    <location>
        <begin position="609"/>
        <end position="627"/>
    </location>
</feature>
<accession>A0ABU0F7E7</accession>
<comment type="subcellular location">
    <subcellularLocation>
        <location evidence="1">Cell membrane</location>
        <topology evidence="1">Multi-pass membrane protein</topology>
    </subcellularLocation>
</comment>
<evidence type="ECO:0000256" key="8">
    <source>
        <dbReference type="ARBA" id="ARBA00022741"/>
    </source>
</evidence>
<keyword evidence="15" id="KW-1185">Reference proteome</keyword>
<keyword evidence="11 12" id="KW-0472">Membrane</keyword>
<evidence type="ECO:0000256" key="11">
    <source>
        <dbReference type="ARBA" id="ARBA00023136"/>
    </source>
</evidence>
<gene>
    <name evidence="14" type="ORF">J3R73_000328</name>
</gene>
<dbReference type="PROSITE" id="PS50893">
    <property type="entry name" value="ABC_TRANSPORTER_2"/>
    <property type="match status" value="2"/>
</dbReference>
<evidence type="ECO:0000256" key="1">
    <source>
        <dbReference type="ARBA" id="ARBA00004651"/>
    </source>
</evidence>
<evidence type="ECO:0000256" key="3">
    <source>
        <dbReference type="ARBA" id="ARBA00022448"/>
    </source>
</evidence>
<dbReference type="InterPro" id="IPR050107">
    <property type="entry name" value="ABC_carbohydrate_import_ATPase"/>
</dbReference>
<keyword evidence="8" id="KW-0547">Nucleotide-binding</keyword>
<organism evidence="14 15">
    <name type="scientific">Labrys monachus</name>
    <dbReference type="NCBI Taxonomy" id="217067"/>
    <lineage>
        <taxon>Bacteria</taxon>
        <taxon>Pseudomonadati</taxon>
        <taxon>Pseudomonadota</taxon>
        <taxon>Alphaproteobacteria</taxon>
        <taxon>Hyphomicrobiales</taxon>
        <taxon>Xanthobacteraceae</taxon>
        <taxon>Labrys</taxon>
    </lineage>
</organism>
<name>A0ABU0F7E7_9HYPH</name>
<dbReference type="EMBL" id="JAUSVK010000001">
    <property type="protein sequence ID" value="MDQ0390536.1"/>
    <property type="molecule type" value="Genomic_DNA"/>
</dbReference>
<keyword evidence="6 12" id="KW-0812">Transmembrane</keyword>
<dbReference type="Proteomes" id="UP001237448">
    <property type="component" value="Unassembled WGS sequence"/>
</dbReference>
<evidence type="ECO:0000256" key="2">
    <source>
        <dbReference type="ARBA" id="ARBA00005417"/>
    </source>
</evidence>
<evidence type="ECO:0000313" key="15">
    <source>
        <dbReference type="Proteomes" id="UP001237448"/>
    </source>
</evidence>
<dbReference type="Gene3D" id="3.40.50.300">
    <property type="entry name" value="P-loop containing nucleotide triphosphate hydrolases"/>
    <property type="match status" value="2"/>
</dbReference>
<feature type="transmembrane region" description="Helical" evidence="12">
    <location>
        <begin position="779"/>
        <end position="797"/>
    </location>
</feature>
<dbReference type="GO" id="GO:0005524">
    <property type="term" value="F:ATP binding"/>
    <property type="evidence" value="ECO:0007669"/>
    <property type="project" value="UniProtKB-KW"/>
</dbReference>
<evidence type="ECO:0000256" key="9">
    <source>
        <dbReference type="ARBA" id="ARBA00022840"/>
    </source>
</evidence>
<feature type="transmembrane region" description="Helical" evidence="12">
    <location>
        <begin position="723"/>
        <end position="743"/>
    </location>
</feature>